<evidence type="ECO:0000313" key="7">
    <source>
        <dbReference type="EMBL" id="KAL1208476.1"/>
    </source>
</evidence>
<keyword evidence="3" id="KW-0804">Transcription</keyword>
<feature type="compositionally biased region" description="Low complexity" evidence="5">
    <location>
        <begin position="203"/>
        <end position="214"/>
    </location>
</feature>
<dbReference type="PROSITE" id="PS51005">
    <property type="entry name" value="NAC"/>
    <property type="match status" value="1"/>
</dbReference>
<dbReference type="SUPFAM" id="SSF101941">
    <property type="entry name" value="NAC domain"/>
    <property type="match status" value="1"/>
</dbReference>
<accession>A0ABD1AQQ9</accession>
<evidence type="ECO:0000256" key="5">
    <source>
        <dbReference type="SAM" id="MobiDB-lite"/>
    </source>
</evidence>
<dbReference type="Gene3D" id="2.170.150.80">
    <property type="entry name" value="NAC domain"/>
    <property type="match status" value="1"/>
</dbReference>
<comment type="caution">
    <text evidence="7">The sequence shown here is derived from an EMBL/GenBank/DDBJ whole genome shotgun (WGS) entry which is preliminary data.</text>
</comment>
<keyword evidence="2" id="KW-0238">DNA-binding</keyword>
<evidence type="ECO:0000256" key="3">
    <source>
        <dbReference type="ARBA" id="ARBA00023163"/>
    </source>
</evidence>
<reference evidence="7 8" key="1">
    <citation type="submission" date="2024-04" db="EMBL/GenBank/DDBJ databases">
        <title>Genome assembly C_amara_ONT_v2.</title>
        <authorList>
            <person name="Yant L."/>
            <person name="Moore C."/>
            <person name="Slenker M."/>
        </authorList>
    </citation>
    <scope>NUCLEOTIDE SEQUENCE [LARGE SCALE GENOMIC DNA]</scope>
    <source>
        <tissue evidence="7">Leaf</tissue>
    </source>
</reference>
<keyword evidence="8" id="KW-1185">Reference proteome</keyword>
<sequence length="309" mass="35592">MSNEYDPEEDVGFHFHPTDEEIIKDYLIPKLRGEACEDVIPTKDVYAKEPWLVVDHTNDPFFLENVWYYFTPKKQVSEKKIGCGKNSKRRITGDNDDIDRGSWKQNYKVEIIEEETGNIIGTKQNLTYLTSNNMMLKRKKKKRGDGGACAIVSVPDSENSWIMNEYMLPDENKLPNESKFQQLVLCKIHKKKKPKKNNDDEASTSTCHESSSSEQLPININSESVVAASSDHQHPSLWDATESEIPHIAYPFSAAVTERNREQQSGEGSMVPQVEALSMTERVQEEKDEQVEDTDEWIEYYMDWLNTLN</sequence>
<name>A0ABD1AQQ9_CARAN</name>
<evidence type="ECO:0000256" key="4">
    <source>
        <dbReference type="ARBA" id="ARBA00023242"/>
    </source>
</evidence>
<dbReference type="GO" id="GO:0003677">
    <property type="term" value="F:DNA binding"/>
    <property type="evidence" value="ECO:0007669"/>
    <property type="project" value="UniProtKB-KW"/>
</dbReference>
<proteinExistence type="predicted"/>
<protein>
    <submittedName>
        <fullName evidence="7">NAC domain-containing protein 22</fullName>
    </submittedName>
</protein>
<evidence type="ECO:0000256" key="2">
    <source>
        <dbReference type="ARBA" id="ARBA00023125"/>
    </source>
</evidence>
<evidence type="ECO:0000313" key="8">
    <source>
        <dbReference type="Proteomes" id="UP001558713"/>
    </source>
</evidence>
<dbReference type="PANTHER" id="PTHR31719">
    <property type="entry name" value="NAC TRANSCRIPTION FACTOR 56"/>
    <property type="match status" value="1"/>
</dbReference>
<dbReference type="InterPro" id="IPR036093">
    <property type="entry name" value="NAC_dom_sf"/>
</dbReference>
<keyword evidence="1" id="KW-0805">Transcription regulation</keyword>
<organism evidence="7 8">
    <name type="scientific">Cardamine amara subsp. amara</name>
    <dbReference type="NCBI Taxonomy" id="228776"/>
    <lineage>
        <taxon>Eukaryota</taxon>
        <taxon>Viridiplantae</taxon>
        <taxon>Streptophyta</taxon>
        <taxon>Embryophyta</taxon>
        <taxon>Tracheophyta</taxon>
        <taxon>Spermatophyta</taxon>
        <taxon>Magnoliopsida</taxon>
        <taxon>eudicotyledons</taxon>
        <taxon>Gunneridae</taxon>
        <taxon>Pentapetalae</taxon>
        <taxon>rosids</taxon>
        <taxon>malvids</taxon>
        <taxon>Brassicales</taxon>
        <taxon>Brassicaceae</taxon>
        <taxon>Cardamineae</taxon>
        <taxon>Cardamine</taxon>
    </lineage>
</organism>
<feature type="domain" description="NAC" evidence="6">
    <location>
        <begin position="9"/>
        <end position="191"/>
    </location>
</feature>
<dbReference type="Pfam" id="PF02365">
    <property type="entry name" value="NAM"/>
    <property type="match status" value="1"/>
</dbReference>
<evidence type="ECO:0000256" key="1">
    <source>
        <dbReference type="ARBA" id="ARBA00023015"/>
    </source>
</evidence>
<keyword evidence="4" id="KW-0539">Nucleus</keyword>
<dbReference type="EMBL" id="JBANAX010000447">
    <property type="protein sequence ID" value="KAL1208476.1"/>
    <property type="molecule type" value="Genomic_DNA"/>
</dbReference>
<dbReference type="AlphaFoldDB" id="A0ABD1AQQ9"/>
<dbReference type="PANTHER" id="PTHR31719:SF179">
    <property type="entry name" value="OS08G0148400 PROTEIN"/>
    <property type="match status" value="1"/>
</dbReference>
<dbReference type="Proteomes" id="UP001558713">
    <property type="component" value="Unassembled WGS sequence"/>
</dbReference>
<dbReference type="InterPro" id="IPR003441">
    <property type="entry name" value="NAC-dom"/>
</dbReference>
<evidence type="ECO:0000259" key="6">
    <source>
        <dbReference type="PROSITE" id="PS51005"/>
    </source>
</evidence>
<feature type="region of interest" description="Disordered" evidence="5">
    <location>
        <begin position="190"/>
        <end position="217"/>
    </location>
</feature>
<gene>
    <name evidence="7" type="ORF">V5N11_007958</name>
</gene>